<keyword evidence="3" id="KW-1185">Reference proteome</keyword>
<feature type="transmembrane region" description="Helical" evidence="1">
    <location>
        <begin position="76"/>
        <end position="97"/>
    </location>
</feature>
<dbReference type="Proteomes" id="UP000297245">
    <property type="component" value="Unassembled WGS sequence"/>
</dbReference>
<name>A0A4S8MJF0_DENBC</name>
<sequence length="262" mass="29233">MLALTSRVCSRSYPHLRPLLAQSCVEPTLRLQAIKHGSITRHFRSTAQSRSDSLLSRFSRRALYKKDGTPRSKMKGFVFGTLTLGLIFASVSVVDLIGDMEDMVHLLAALLQVQVIDSSDFSTTDFDSYKSTVSYFAKICKPVIVTTGYAPAADVDTFFEELRDLNYAEFDGDGEATKEKLHGVMREAAKEIHEKLLSSRDQPVLAIQDVPLIFKSALETIVFQVQAHFDEGMSEWLTSLKESENDRGLGLRERNGGYDIIG</sequence>
<proteinExistence type="predicted"/>
<keyword evidence="1" id="KW-0472">Membrane</keyword>
<evidence type="ECO:0000313" key="3">
    <source>
        <dbReference type="Proteomes" id="UP000297245"/>
    </source>
</evidence>
<gene>
    <name evidence="2" type="ORF">K435DRAFT_963199</name>
</gene>
<evidence type="ECO:0000256" key="1">
    <source>
        <dbReference type="SAM" id="Phobius"/>
    </source>
</evidence>
<evidence type="ECO:0000313" key="2">
    <source>
        <dbReference type="EMBL" id="THV02314.1"/>
    </source>
</evidence>
<keyword evidence="1" id="KW-0812">Transmembrane</keyword>
<keyword evidence="1" id="KW-1133">Transmembrane helix</keyword>
<protein>
    <submittedName>
        <fullName evidence="2">Uncharacterized protein</fullName>
    </submittedName>
</protein>
<dbReference type="OrthoDB" id="2942377at2759"/>
<accession>A0A4S8MJF0</accession>
<organism evidence="2 3">
    <name type="scientific">Dendrothele bispora (strain CBS 962.96)</name>
    <dbReference type="NCBI Taxonomy" id="1314807"/>
    <lineage>
        <taxon>Eukaryota</taxon>
        <taxon>Fungi</taxon>
        <taxon>Dikarya</taxon>
        <taxon>Basidiomycota</taxon>
        <taxon>Agaricomycotina</taxon>
        <taxon>Agaricomycetes</taxon>
        <taxon>Agaricomycetidae</taxon>
        <taxon>Agaricales</taxon>
        <taxon>Agaricales incertae sedis</taxon>
        <taxon>Dendrothele</taxon>
    </lineage>
</organism>
<dbReference type="AlphaFoldDB" id="A0A4S8MJF0"/>
<reference evidence="2 3" key="1">
    <citation type="journal article" date="2019" name="Nat. Ecol. Evol.">
        <title>Megaphylogeny resolves global patterns of mushroom evolution.</title>
        <authorList>
            <person name="Varga T."/>
            <person name="Krizsan K."/>
            <person name="Foldi C."/>
            <person name="Dima B."/>
            <person name="Sanchez-Garcia M."/>
            <person name="Sanchez-Ramirez S."/>
            <person name="Szollosi G.J."/>
            <person name="Szarkandi J.G."/>
            <person name="Papp V."/>
            <person name="Albert L."/>
            <person name="Andreopoulos W."/>
            <person name="Angelini C."/>
            <person name="Antonin V."/>
            <person name="Barry K.W."/>
            <person name="Bougher N.L."/>
            <person name="Buchanan P."/>
            <person name="Buyck B."/>
            <person name="Bense V."/>
            <person name="Catcheside P."/>
            <person name="Chovatia M."/>
            <person name="Cooper J."/>
            <person name="Damon W."/>
            <person name="Desjardin D."/>
            <person name="Finy P."/>
            <person name="Geml J."/>
            <person name="Haridas S."/>
            <person name="Hughes K."/>
            <person name="Justo A."/>
            <person name="Karasinski D."/>
            <person name="Kautmanova I."/>
            <person name="Kiss B."/>
            <person name="Kocsube S."/>
            <person name="Kotiranta H."/>
            <person name="LaButti K.M."/>
            <person name="Lechner B.E."/>
            <person name="Liimatainen K."/>
            <person name="Lipzen A."/>
            <person name="Lukacs Z."/>
            <person name="Mihaltcheva S."/>
            <person name="Morgado L.N."/>
            <person name="Niskanen T."/>
            <person name="Noordeloos M.E."/>
            <person name="Ohm R.A."/>
            <person name="Ortiz-Santana B."/>
            <person name="Ovrebo C."/>
            <person name="Racz N."/>
            <person name="Riley R."/>
            <person name="Savchenko A."/>
            <person name="Shiryaev A."/>
            <person name="Soop K."/>
            <person name="Spirin V."/>
            <person name="Szebenyi C."/>
            <person name="Tomsovsky M."/>
            <person name="Tulloss R.E."/>
            <person name="Uehling J."/>
            <person name="Grigoriev I.V."/>
            <person name="Vagvolgyi C."/>
            <person name="Papp T."/>
            <person name="Martin F.M."/>
            <person name="Miettinen O."/>
            <person name="Hibbett D.S."/>
            <person name="Nagy L.G."/>
        </authorList>
    </citation>
    <scope>NUCLEOTIDE SEQUENCE [LARGE SCALE GENOMIC DNA]</scope>
    <source>
        <strain evidence="2 3">CBS 962.96</strain>
    </source>
</reference>
<dbReference type="EMBL" id="ML179078">
    <property type="protein sequence ID" value="THV02314.1"/>
    <property type="molecule type" value="Genomic_DNA"/>
</dbReference>